<organism evidence="14 15">
    <name type="scientific">Amphiprion ocellaris</name>
    <name type="common">Clown anemonefish</name>
    <dbReference type="NCBI Taxonomy" id="80972"/>
    <lineage>
        <taxon>Eukaryota</taxon>
        <taxon>Metazoa</taxon>
        <taxon>Chordata</taxon>
        <taxon>Craniata</taxon>
        <taxon>Vertebrata</taxon>
        <taxon>Euteleostomi</taxon>
        <taxon>Actinopterygii</taxon>
        <taxon>Neopterygii</taxon>
        <taxon>Teleostei</taxon>
        <taxon>Neoteleostei</taxon>
        <taxon>Acanthomorphata</taxon>
        <taxon>Ovalentaria</taxon>
        <taxon>Pomacentridae</taxon>
        <taxon>Amphiprion</taxon>
    </lineage>
</organism>
<gene>
    <name evidence="14" type="primary">MAP3K3</name>
</gene>
<evidence type="ECO:0008006" key="16">
    <source>
        <dbReference type="Google" id="ProtNLM"/>
    </source>
</evidence>
<dbReference type="SMART" id="SM00666">
    <property type="entry name" value="PB1"/>
    <property type="match status" value="1"/>
</dbReference>
<dbReference type="Gene3D" id="3.10.20.90">
    <property type="entry name" value="Phosphatidylinositol 3-kinase Catalytic Subunit, Chain A, domain 1"/>
    <property type="match status" value="1"/>
</dbReference>
<comment type="cofactor">
    <cofactor evidence="1">
        <name>Mg(2+)</name>
        <dbReference type="ChEBI" id="CHEBI:18420"/>
    </cofactor>
</comment>
<dbReference type="PANTHER" id="PTHR11584:SF392">
    <property type="entry name" value="MITOGEN-ACTIVATED PROTEIN KINASE KINASE KINASE 3"/>
    <property type="match status" value="1"/>
</dbReference>
<evidence type="ECO:0000256" key="6">
    <source>
        <dbReference type="ARBA" id="ARBA00022741"/>
    </source>
</evidence>
<dbReference type="PROSITE" id="PS00107">
    <property type="entry name" value="PROTEIN_KINASE_ATP"/>
    <property type="match status" value="1"/>
</dbReference>
<dbReference type="InterPro" id="IPR011009">
    <property type="entry name" value="Kinase-like_dom_sf"/>
</dbReference>
<feature type="compositionally biased region" description="Polar residues" evidence="11">
    <location>
        <begin position="142"/>
        <end position="159"/>
    </location>
</feature>
<keyword evidence="8 10" id="KW-0067">ATP-binding</keyword>
<keyword evidence="4" id="KW-0808">Transferase</keyword>
<feature type="domain" description="PB1" evidence="13">
    <location>
        <begin position="44"/>
        <end position="123"/>
    </location>
</feature>
<dbReference type="PANTHER" id="PTHR11584">
    <property type="entry name" value="SERINE/THREONINE PROTEIN KINASE"/>
    <property type="match status" value="1"/>
</dbReference>
<dbReference type="CDD" id="cd06405">
    <property type="entry name" value="PB1_Mekk2_3"/>
    <property type="match status" value="1"/>
</dbReference>
<dbReference type="GO" id="GO:0005524">
    <property type="term" value="F:ATP binding"/>
    <property type="evidence" value="ECO:0007669"/>
    <property type="project" value="UniProtKB-UniRule"/>
</dbReference>
<evidence type="ECO:0000256" key="2">
    <source>
        <dbReference type="ARBA" id="ARBA00022527"/>
    </source>
</evidence>
<dbReference type="InterPro" id="IPR053793">
    <property type="entry name" value="PB1-like"/>
</dbReference>
<dbReference type="AlphaFoldDB" id="A0AAQ5XAA1"/>
<dbReference type="CDD" id="cd06625">
    <property type="entry name" value="STKc_MEKK3_like"/>
    <property type="match status" value="1"/>
</dbReference>
<dbReference type="SUPFAM" id="SSF54277">
    <property type="entry name" value="CAD &amp; PB1 domains"/>
    <property type="match status" value="1"/>
</dbReference>
<evidence type="ECO:0000313" key="15">
    <source>
        <dbReference type="Proteomes" id="UP001501940"/>
    </source>
</evidence>
<evidence type="ECO:0000256" key="4">
    <source>
        <dbReference type="ARBA" id="ARBA00022679"/>
    </source>
</evidence>
<protein>
    <recommendedName>
        <fullName evidence="16">Mitogen-activated protein kinase kinase kinase 3</fullName>
    </recommendedName>
</protein>
<evidence type="ECO:0000313" key="14">
    <source>
        <dbReference type="Ensembl" id="ENSAOCP00000036561.1"/>
    </source>
</evidence>
<dbReference type="GO" id="GO:0035556">
    <property type="term" value="P:intracellular signal transduction"/>
    <property type="evidence" value="ECO:0007669"/>
    <property type="project" value="UniProtKB-ARBA"/>
</dbReference>
<evidence type="ECO:0000256" key="9">
    <source>
        <dbReference type="ARBA" id="ARBA00022842"/>
    </source>
</evidence>
<keyword evidence="15" id="KW-1185">Reference proteome</keyword>
<dbReference type="GO" id="GO:0046872">
    <property type="term" value="F:metal ion binding"/>
    <property type="evidence" value="ECO:0007669"/>
    <property type="project" value="UniProtKB-KW"/>
</dbReference>
<feature type="compositionally biased region" description="Polar residues" evidence="11">
    <location>
        <begin position="166"/>
        <end position="175"/>
    </location>
</feature>
<dbReference type="SMART" id="SM00220">
    <property type="entry name" value="S_TKc"/>
    <property type="match status" value="1"/>
</dbReference>
<dbReference type="FunFam" id="3.10.20.90:FF:000026">
    <property type="entry name" value="Mitogen-activated protein kinase kinase kinase 3 isoform 2"/>
    <property type="match status" value="1"/>
</dbReference>
<dbReference type="InterPro" id="IPR017441">
    <property type="entry name" value="Protein_kinase_ATP_BS"/>
</dbReference>
<name>A0AAQ5XAA1_AMPOC</name>
<evidence type="ECO:0000256" key="11">
    <source>
        <dbReference type="SAM" id="MobiDB-lite"/>
    </source>
</evidence>
<dbReference type="Proteomes" id="UP001501940">
    <property type="component" value="Chromosome 19"/>
</dbReference>
<accession>A0AAQ5XAA1</accession>
<evidence type="ECO:0000256" key="7">
    <source>
        <dbReference type="ARBA" id="ARBA00022777"/>
    </source>
</evidence>
<dbReference type="GO" id="GO:0004674">
    <property type="term" value="F:protein serine/threonine kinase activity"/>
    <property type="evidence" value="ECO:0007669"/>
    <property type="project" value="UniProtKB-KW"/>
</dbReference>
<keyword evidence="3" id="KW-0597">Phosphoprotein</keyword>
<evidence type="ECO:0000256" key="1">
    <source>
        <dbReference type="ARBA" id="ARBA00001946"/>
    </source>
</evidence>
<reference evidence="14 15" key="1">
    <citation type="submission" date="2022-01" db="EMBL/GenBank/DDBJ databases">
        <title>A chromosome-scale genome assembly of the false clownfish, Amphiprion ocellaris.</title>
        <authorList>
            <person name="Ryu T."/>
        </authorList>
    </citation>
    <scope>NUCLEOTIDE SEQUENCE [LARGE SCALE GENOMIC DNA]</scope>
</reference>
<dbReference type="Pfam" id="PF00564">
    <property type="entry name" value="PB1"/>
    <property type="match status" value="1"/>
</dbReference>
<evidence type="ECO:0000256" key="8">
    <source>
        <dbReference type="ARBA" id="ARBA00022840"/>
    </source>
</evidence>
<keyword evidence="6 10" id="KW-0547">Nucleotide-binding</keyword>
<keyword evidence="9" id="KW-0460">Magnesium</keyword>
<proteinExistence type="predicted"/>
<dbReference type="Pfam" id="PF00069">
    <property type="entry name" value="Pkinase"/>
    <property type="match status" value="1"/>
</dbReference>
<sequence length="606" mass="68426">MNERQALHSIMKDLVALQMTRRQPVLSYDSGKPKTVAQANRQDDVRIKFEFSGERRILMFGRPVQFEEIQQKVKTVFSQQLDLHYMNNELSIPLRGQDDLDKAIDLLDRSSNMKSIRILLLTQEHSNASTPSHHVPCKQVRIKSSQSTGDVSTVYQSSEPRGRHLSTGSQNTGRSSPPPGYVPERQQRIARQGSYTSINSEGEFIPETSDQCVLDPWSSAENSVSGSCQSLDRARDSLYIFIIFPLQLCNWVAGKGGTYPRRYHVSLHCKDHSEGRRTFPRIRRPQGNLFTLVPSRRSLNGSEESLGSWQLVDAQGRLRAQDRSVAHKSPSAPVTWRRGKLLGQGAFGRVYLCYDVDTGRELAAKQVQFDPDSPETSKEVSALECEIQLLKNLHHERIVQYYGCLRDHNEKTLTIFMEYMPGGSVKDQLKAYGALTENVTRKYTRQILEGMSYLHSNMIVHRDIKGANILRDSAGNVKLGDFGASKRLQTICMSGTGIRSITGTPYWMSPEVISGEGYGRKADVWSLGCTVVEMLTEKPPWAEYEAMAAIFKIATQPTNPLLPLHTSDQARDFIRYIFVEAKHRPSAEELLRHPFSQILCSDLPSF</sequence>
<dbReference type="PROSITE" id="PS50011">
    <property type="entry name" value="PROTEIN_KINASE_DOM"/>
    <property type="match status" value="1"/>
</dbReference>
<feature type="binding site" evidence="10">
    <location>
        <position position="365"/>
    </location>
    <ligand>
        <name>ATP</name>
        <dbReference type="ChEBI" id="CHEBI:30616"/>
    </ligand>
</feature>
<evidence type="ECO:0000256" key="5">
    <source>
        <dbReference type="ARBA" id="ARBA00022723"/>
    </source>
</evidence>
<feature type="region of interest" description="Disordered" evidence="11">
    <location>
        <begin position="128"/>
        <end position="183"/>
    </location>
</feature>
<dbReference type="InterPro" id="IPR000270">
    <property type="entry name" value="PB1_dom"/>
</dbReference>
<evidence type="ECO:0000256" key="3">
    <source>
        <dbReference type="ARBA" id="ARBA00022553"/>
    </source>
</evidence>
<keyword evidence="5" id="KW-0479">Metal-binding</keyword>
<dbReference type="InterPro" id="IPR034879">
    <property type="entry name" value="PB1_MEKK2/3"/>
</dbReference>
<dbReference type="Ensembl" id="ENSAOCT00000084716.1">
    <property type="protein sequence ID" value="ENSAOCP00000036561.1"/>
    <property type="gene ID" value="ENSAOCG00000003550.2"/>
</dbReference>
<evidence type="ECO:0000259" key="12">
    <source>
        <dbReference type="PROSITE" id="PS50011"/>
    </source>
</evidence>
<dbReference type="Gene3D" id="1.10.510.10">
    <property type="entry name" value="Transferase(Phosphotransferase) domain 1"/>
    <property type="match status" value="1"/>
</dbReference>
<evidence type="ECO:0000259" key="13">
    <source>
        <dbReference type="PROSITE" id="PS51745"/>
    </source>
</evidence>
<dbReference type="FunFam" id="1.10.510.10:FF:000071">
    <property type="entry name" value="Mitogen-activated protein kinase kinase kinase 3 isoform 2"/>
    <property type="match status" value="1"/>
</dbReference>
<dbReference type="GeneTree" id="ENSGT00940000158767"/>
<keyword evidence="7" id="KW-0418">Kinase</keyword>
<reference evidence="14" key="3">
    <citation type="submission" date="2025-09" db="UniProtKB">
        <authorList>
            <consortium name="Ensembl"/>
        </authorList>
    </citation>
    <scope>IDENTIFICATION</scope>
</reference>
<evidence type="ECO:0000256" key="10">
    <source>
        <dbReference type="PROSITE-ProRule" id="PRU10141"/>
    </source>
</evidence>
<feature type="domain" description="Protein kinase" evidence="12">
    <location>
        <begin position="336"/>
        <end position="596"/>
    </location>
</feature>
<dbReference type="SUPFAM" id="SSF56112">
    <property type="entry name" value="Protein kinase-like (PK-like)"/>
    <property type="match status" value="1"/>
</dbReference>
<reference evidence="14" key="2">
    <citation type="submission" date="2025-08" db="UniProtKB">
        <authorList>
            <consortium name="Ensembl"/>
        </authorList>
    </citation>
    <scope>IDENTIFICATION</scope>
</reference>
<dbReference type="InterPro" id="IPR000719">
    <property type="entry name" value="Prot_kinase_dom"/>
</dbReference>
<keyword evidence="2" id="KW-0723">Serine/threonine-protein kinase</keyword>
<dbReference type="PROSITE" id="PS51745">
    <property type="entry name" value="PB1"/>
    <property type="match status" value="1"/>
</dbReference>